<keyword evidence="3" id="KW-0902">Two-component regulatory system</keyword>
<dbReference type="SUPFAM" id="SSF55874">
    <property type="entry name" value="ATPase domain of HSP90 chaperone/DNA topoisomerase II/histidine kinase"/>
    <property type="match status" value="1"/>
</dbReference>
<proteinExistence type="predicted"/>
<gene>
    <name evidence="6" type="ORF">ARMA_1574</name>
</gene>
<feature type="domain" description="Signal transduction histidine kinase subgroup 3 dimerisation and phosphoacceptor" evidence="5">
    <location>
        <begin position="16"/>
        <end position="84"/>
    </location>
</feature>
<dbReference type="AlphaFoldDB" id="A0A0M8K8S5"/>
<evidence type="ECO:0000256" key="2">
    <source>
        <dbReference type="ARBA" id="ARBA00022777"/>
    </source>
</evidence>
<name>A0A0M8K8S5_9CHLR</name>
<protein>
    <recommendedName>
        <fullName evidence="8">Histidine kinase domain-containing protein</fullName>
    </recommendedName>
</protein>
<dbReference type="InParanoid" id="A0A0M8K8S5"/>
<dbReference type="InterPro" id="IPR036890">
    <property type="entry name" value="HATPase_C_sf"/>
</dbReference>
<dbReference type="CDD" id="cd16917">
    <property type="entry name" value="HATPase_UhpB-NarQ-NarX-like"/>
    <property type="match status" value="1"/>
</dbReference>
<dbReference type="OrthoDB" id="9811717at2"/>
<evidence type="ECO:0008006" key="8">
    <source>
        <dbReference type="Google" id="ProtNLM"/>
    </source>
</evidence>
<comment type="caution">
    <text evidence="6">The sequence shown here is derived from an EMBL/GenBank/DDBJ whole genome shotgun (WGS) entry which is preliminary data.</text>
</comment>
<evidence type="ECO:0000313" key="6">
    <source>
        <dbReference type="EMBL" id="GAP63151.1"/>
    </source>
</evidence>
<dbReference type="Pfam" id="PF02518">
    <property type="entry name" value="HATPase_c"/>
    <property type="match status" value="1"/>
</dbReference>
<dbReference type="InterPro" id="IPR050482">
    <property type="entry name" value="Sensor_HK_TwoCompSys"/>
</dbReference>
<keyword evidence="2" id="KW-0418">Kinase</keyword>
<dbReference type="Pfam" id="PF07730">
    <property type="entry name" value="HisKA_3"/>
    <property type="match status" value="1"/>
</dbReference>
<evidence type="ECO:0000313" key="7">
    <source>
        <dbReference type="Proteomes" id="UP000037784"/>
    </source>
</evidence>
<dbReference type="GO" id="GO:0046983">
    <property type="term" value="F:protein dimerization activity"/>
    <property type="evidence" value="ECO:0007669"/>
    <property type="project" value="InterPro"/>
</dbReference>
<feature type="domain" description="Histidine kinase/HSP90-like ATPase" evidence="4">
    <location>
        <begin position="126"/>
        <end position="220"/>
    </location>
</feature>
<dbReference type="InterPro" id="IPR011712">
    <property type="entry name" value="Sig_transdc_His_kin_sub3_dim/P"/>
</dbReference>
<dbReference type="Proteomes" id="UP000037784">
    <property type="component" value="Unassembled WGS sequence"/>
</dbReference>
<accession>A0A0M8K8S5</accession>
<keyword evidence="7" id="KW-1185">Reference proteome</keyword>
<evidence type="ECO:0000259" key="4">
    <source>
        <dbReference type="Pfam" id="PF02518"/>
    </source>
</evidence>
<evidence type="ECO:0000259" key="5">
    <source>
        <dbReference type="Pfam" id="PF07730"/>
    </source>
</evidence>
<dbReference type="GO" id="GO:0016020">
    <property type="term" value="C:membrane"/>
    <property type="evidence" value="ECO:0007669"/>
    <property type="project" value="InterPro"/>
</dbReference>
<dbReference type="InterPro" id="IPR003594">
    <property type="entry name" value="HATPase_dom"/>
</dbReference>
<reference evidence="7" key="2">
    <citation type="submission" date="2015-08" db="EMBL/GenBank/DDBJ databases">
        <title>Draft Genome Sequence of a Heterotrophic Facultative Anaerobic Bacterium Ardenticatena maritima Strain 110S.</title>
        <authorList>
            <person name="Kawaichi S."/>
            <person name="Yoshida T."/>
            <person name="Sako Y."/>
            <person name="Nakamura R."/>
        </authorList>
    </citation>
    <scope>NUCLEOTIDE SEQUENCE [LARGE SCALE GENOMIC DNA]</scope>
    <source>
        <strain evidence="7">110S</strain>
    </source>
</reference>
<evidence type="ECO:0000256" key="1">
    <source>
        <dbReference type="ARBA" id="ARBA00022679"/>
    </source>
</evidence>
<dbReference type="GO" id="GO:0000155">
    <property type="term" value="F:phosphorelay sensor kinase activity"/>
    <property type="evidence" value="ECO:0007669"/>
    <property type="project" value="InterPro"/>
</dbReference>
<dbReference type="RefSeq" id="WP_054493026.1">
    <property type="nucleotide sequence ID" value="NZ_BBZA01000116.1"/>
</dbReference>
<organism evidence="6 7">
    <name type="scientific">Ardenticatena maritima</name>
    <dbReference type="NCBI Taxonomy" id="872965"/>
    <lineage>
        <taxon>Bacteria</taxon>
        <taxon>Bacillati</taxon>
        <taxon>Chloroflexota</taxon>
        <taxon>Ardenticatenia</taxon>
        <taxon>Ardenticatenales</taxon>
        <taxon>Ardenticatenaceae</taxon>
        <taxon>Ardenticatena</taxon>
    </lineage>
</organism>
<dbReference type="PANTHER" id="PTHR24421">
    <property type="entry name" value="NITRATE/NITRITE SENSOR PROTEIN NARX-RELATED"/>
    <property type="match status" value="1"/>
</dbReference>
<sequence length="222" mass="25049">MAEPRLSDILTIAEEELSRIVLDIHDGPVQYIFTALSILTGIQEEIAHDPAKADLMPDLARVAVLLESSLYEIKSFLGAFRPPEFRRRSLAAIIQGLVLQHEEATNTRVHLTLENVPETVALPVKITIYRLVQEALANAYRYAGVDEFYVRLRGEDGWLWLEVEDYGKGFELPDLDAPVQENDAHIGLRGMKERVQLVKGHFELYSRPGEGTRIVAKVPTYV</sequence>
<keyword evidence="1" id="KW-0808">Transferase</keyword>
<dbReference type="Gene3D" id="3.30.565.10">
    <property type="entry name" value="Histidine kinase-like ATPase, C-terminal domain"/>
    <property type="match status" value="1"/>
</dbReference>
<dbReference type="EMBL" id="BBZA01000116">
    <property type="protein sequence ID" value="GAP63151.1"/>
    <property type="molecule type" value="Genomic_DNA"/>
</dbReference>
<reference evidence="6 7" key="1">
    <citation type="journal article" date="2015" name="Genome Announc.">
        <title>Draft Genome Sequence of a Heterotrophic Facultative Anaerobic Thermophilic Bacterium, Ardenticatena maritima Strain 110ST.</title>
        <authorList>
            <person name="Kawaichi S."/>
            <person name="Yoshida T."/>
            <person name="Sako Y."/>
            <person name="Nakamura R."/>
        </authorList>
    </citation>
    <scope>NUCLEOTIDE SEQUENCE [LARGE SCALE GENOMIC DNA]</scope>
    <source>
        <strain evidence="6 7">110S</strain>
    </source>
</reference>
<evidence type="ECO:0000256" key="3">
    <source>
        <dbReference type="ARBA" id="ARBA00023012"/>
    </source>
</evidence>